<feature type="region of interest" description="Disordered" evidence="9">
    <location>
        <begin position="36"/>
        <end position="180"/>
    </location>
</feature>
<gene>
    <name evidence="11" type="ORF">FA13DRAFT_1811401</name>
</gene>
<reference evidence="11 12" key="1">
    <citation type="journal article" date="2019" name="Nat. Ecol. Evol.">
        <title>Megaphylogeny resolves global patterns of mushroom evolution.</title>
        <authorList>
            <person name="Varga T."/>
            <person name="Krizsan K."/>
            <person name="Foldi C."/>
            <person name="Dima B."/>
            <person name="Sanchez-Garcia M."/>
            <person name="Sanchez-Ramirez S."/>
            <person name="Szollosi G.J."/>
            <person name="Szarkandi J.G."/>
            <person name="Papp V."/>
            <person name="Albert L."/>
            <person name="Andreopoulos W."/>
            <person name="Angelini C."/>
            <person name="Antonin V."/>
            <person name="Barry K.W."/>
            <person name="Bougher N.L."/>
            <person name="Buchanan P."/>
            <person name="Buyck B."/>
            <person name="Bense V."/>
            <person name="Catcheside P."/>
            <person name="Chovatia M."/>
            <person name="Cooper J."/>
            <person name="Damon W."/>
            <person name="Desjardin D."/>
            <person name="Finy P."/>
            <person name="Geml J."/>
            <person name="Haridas S."/>
            <person name="Hughes K."/>
            <person name="Justo A."/>
            <person name="Karasinski D."/>
            <person name="Kautmanova I."/>
            <person name="Kiss B."/>
            <person name="Kocsube S."/>
            <person name="Kotiranta H."/>
            <person name="LaButti K.M."/>
            <person name="Lechner B.E."/>
            <person name="Liimatainen K."/>
            <person name="Lipzen A."/>
            <person name="Lukacs Z."/>
            <person name="Mihaltcheva S."/>
            <person name="Morgado L.N."/>
            <person name="Niskanen T."/>
            <person name="Noordeloos M.E."/>
            <person name="Ohm R.A."/>
            <person name="Ortiz-Santana B."/>
            <person name="Ovrebo C."/>
            <person name="Racz N."/>
            <person name="Riley R."/>
            <person name="Savchenko A."/>
            <person name="Shiryaev A."/>
            <person name="Soop K."/>
            <person name="Spirin V."/>
            <person name="Szebenyi C."/>
            <person name="Tomsovsky M."/>
            <person name="Tulloss R.E."/>
            <person name="Uehling J."/>
            <person name="Grigoriev I.V."/>
            <person name="Vagvolgyi C."/>
            <person name="Papp T."/>
            <person name="Martin F.M."/>
            <person name="Miettinen O."/>
            <person name="Hibbett D.S."/>
            <person name="Nagy L.G."/>
        </authorList>
    </citation>
    <scope>NUCLEOTIDE SEQUENCE [LARGE SCALE GENOMIC DNA]</scope>
    <source>
        <strain evidence="11 12">FP101781</strain>
    </source>
</reference>
<evidence type="ECO:0000256" key="7">
    <source>
        <dbReference type="ARBA" id="ARBA00047899"/>
    </source>
</evidence>
<keyword evidence="2" id="KW-0723">Serine/threonine-protein kinase</keyword>
<evidence type="ECO:0000256" key="3">
    <source>
        <dbReference type="ARBA" id="ARBA00022679"/>
    </source>
</evidence>
<comment type="catalytic activity">
    <reaction evidence="7">
        <text>L-threonyl-[protein] + ATP = O-phospho-L-threonyl-[protein] + ADP + H(+)</text>
        <dbReference type="Rhea" id="RHEA:46608"/>
        <dbReference type="Rhea" id="RHEA-COMP:11060"/>
        <dbReference type="Rhea" id="RHEA-COMP:11605"/>
        <dbReference type="ChEBI" id="CHEBI:15378"/>
        <dbReference type="ChEBI" id="CHEBI:30013"/>
        <dbReference type="ChEBI" id="CHEBI:30616"/>
        <dbReference type="ChEBI" id="CHEBI:61977"/>
        <dbReference type="ChEBI" id="CHEBI:456216"/>
        <dbReference type="EC" id="2.7.11.1"/>
    </reaction>
</comment>
<dbReference type="Proteomes" id="UP000298030">
    <property type="component" value="Unassembled WGS sequence"/>
</dbReference>
<dbReference type="GO" id="GO:0005524">
    <property type="term" value="F:ATP binding"/>
    <property type="evidence" value="ECO:0007669"/>
    <property type="project" value="UniProtKB-KW"/>
</dbReference>
<comment type="caution">
    <text evidence="11">The sequence shown here is derived from an EMBL/GenBank/DDBJ whole genome shotgun (WGS) entry which is preliminary data.</text>
</comment>
<evidence type="ECO:0000313" key="12">
    <source>
        <dbReference type="Proteomes" id="UP000298030"/>
    </source>
</evidence>
<evidence type="ECO:0000256" key="2">
    <source>
        <dbReference type="ARBA" id="ARBA00022527"/>
    </source>
</evidence>
<dbReference type="SUPFAM" id="SSF56112">
    <property type="entry name" value="Protein kinase-like (PK-like)"/>
    <property type="match status" value="1"/>
</dbReference>
<dbReference type="EMBL" id="QPFP01000007">
    <property type="protein sequence ID" value="TEB35724.1"/>
    <property type="molecule type" value="Genomic_DNA"/>
</dbReference>
<dbReference type="AlphaFoldDB" id="A0A4Y7TP63"/>
<evidence type="ECO:0000259" key="10">
    <source>
        <dbReference type="PROSITE" id="PS50011"/>
    </source>
</evidence>
<evidence type="ECO:0000256" key="6">
    <source>
        <dbReference type="ARBA" id="ARBA00022840"/>
    </source>
</evidence>
<dbReference type="EC" id="2.7.11.1" evidence="1"/>
<keyword evidence="3" id="KW-0808">Transferase</keyword>
<organism evidence="11 12">
    <name type="scientific">Coprinellus micaceus</name>
    <name type="common">Glistening ink-cap mushroom</name>
    <name type="synonym">Coprinus micaceus</name>
    <dbReference type="NCBI Taxonomy" id="71717"/>
    <lineage>
        <taxon>Eukaryota</taxon>
        <taxon>Fungi</taxon>
        <taxon>Dikarya</taxon>
        <taxon>Basidiomycota</taxon>
        <taxon>Agaricomycotina</taxon>
        <taxon>Agaricomycetes</taxon>
        <taxon>Agaricomycetidae</taxon>
        <taxon>Agaricales</taxon>
        <taxon>Agaricineae</taxon>
        <taxon>Psathyrellaceae</taxon>
        <taxon>Coprinellus</taxon>
    </lineage>
</organism>
<feature type="region of interest" description="Disordered" evidence="9">
    <location>
        <begin position="346"/>
        <end position="387"/>
    </location>
</feature>
<dbReference type="PANTHER" id="PTHR24419:SF18">
    <property type="entry name" value="SERINE_THREONINE-PROTEIN KINASE HASPIN"/>
    <property type="match status" value="1"/>
</dbReference>
<sequence>MLSTQTKHINAYGKRGKRVVEVTASDAKSRPKELISIFDDLPPPPAWAPVASRMKGRENPTPKKKAPAPKAVGAQRKKRLSSPLSPVKKLIRVPEPLKKSSDRVGSDVHRSKAKVKPMPLSKSNGNTAPDSSARPPLSSHPINVPEPPAPTSLAGRMEIKQRLPSTKVRPSKSSKPASQAVKMDIIVLDDEGHTISKEQRISRTSVMSKPFDRTSTAKAVPIYIDSESEPELVSQPRQEKLRRRATRAVVSDDLASEDEPPVPQPAPKANPSTGCGASNPLQRSAPATKVLGVMASKPLKRASTVEVVVPPAPYSTKQVPRMSDLPKVTRPATSPLKGRASVMPTRAPAFHLPNSPVLKGRQLTPIRGGRSKGLFEPPSPPSPSTSDLDLSLDFADLSLECDEIAAFADAGPSIPTYLKPLLEECGQDECGPHDFSSFIDSFPFDPVLQKARDRHGGELLFKKIGEASYSEVFGIGDVVLKVIPLRDEFSGSEGKRILKARGSIGHEGLESEAPPPTDAQDVRKEIIVTRAMGEVHHGFVKLLKTYVVKGKYPEDLLSLWDEYYDDKGSESIRPDTFTLSQAYAIIVLPNGGPDMETYVFSNSLKSGWRQACSIFWQVAKSLAHAERLVSFEHRDLHWGQILIKDVPTHRAKLKSINLNSGTKARDSKGVPMDDLGHGVQVTIIDLGLSRMDAGDGSGGHRVQWTPFDEEIFLGEGDYQFDVIIPWTNVMWLHYLASKLLRSKGLKAPTAQRRSKAVGEASTASSDHSNFSERDCYETLIDLERWLGQTLIDACPAQAKATAIAARARGRRATLAPAAVLSTRNDGPVCAEDIVEYGAKRGWVRASRLF</sequence>
<keyword evidence="6" id="KW-0067">ATP-binding</keyword>
<feature type="domain" description="Protein kinase" evidence="10">
    <location>
        <begin position="458"/>
        <end position="849"/>
    </location>
</feature>
<keyword evidence="4" id="KW-0547">Nucleotide-binding</keyword>
<keyword evidence="5" id="KW-0418">Kinase</keyword>
<dbReference type="InterPro" id="IPR024604">
    <property type="entry name" value="GSG2_C"/>
</dbReference>
<evidence type="ECO:0000256" key="5">
    <source>
        <dbReference type="ARBA" id="ARBA00022777"/>
    </source>
</evidence>
<dbReference type="PROSITE" id="PS50011">
    <property type="entry name" value="PROTEIN_KINASE_DOM"/>
    <property type="match status" value="1"/>
</dbReference>
<dbReference type="InterPro" id="IPR000719">
    <property type="entry name" value="Prot_kinase_dom"/>
</dbReference>
<dbReference type="GO" id="GO:0005634">
    <property type="term" value="C:nucleus"/>
    <property type="evidence" value="ECO:0007669"/>
    <property type="project" value="TreeGrafter"/>
</dbReference>
<proteinExistence type="predicted"/>
<evidence type="ECO:0000256" key="4">
    <source>
        <dbReference type="ARBA" id="ARBA00022741"/>
    </source>
</evidence>
<dbReference type="Gene3D" id="1.10.510.10">
    <property type="entry name" value="Transferase(Phosphotransferase) domain 1"/>
    <property type="match status" value="1"/>
</dbReference>
<evidence type="ECO:0000313" key="11">
    <source>
        <dbReference type="EMBL" id="TEB35724.1"/>
    </source>
</evidence>
<evidence type="ECO:0000256" key="8">
    <source>
        <dbReference type="ARBA" id="ARBA00048679"/>
    </source>
</evidence>
<dbReference type="GO" id="GO:0000278">
    <property type="term" value="P:mitotic cell cycle"/>
    <property type="evidence" value="ECO:0007669"/>
    <property type="project" value="TreeGrafter"/>
</dbReference>
<accession>A0A4Y7TP63</accession>
<dbReference type="GO" id="GO:0035556">
    <property type="term" value="P:intracellular signal transduction"/>
    <property type="evidence" value="ECO:0007669"/>
    <property type="project" value="TreeGrafter"/>
</dbReference>
<dbReference type="GO" id="GO:0072354">
    <property type="term" value="F:histone H3T3 kinase activity"/>
    <property type="evidence" value="ECO:0007669"/>
    <property type="project" value="TreeGrafter"/>
</dbReference>
<feature type="compositionally biased region" description="Basic and acidic residues" evidence="9">
    <location>
        <begin position="95"/>
        <end position="110"/>
    </location>
</feature>
<feature type="region of interest" description="Disordered" evidence="9">
    <location>
        <begin position="222"/>
        <end position="279"/>
    </location>
</feature>
<evidence type="ECO:0000256" key="1">
    <source>
        <dbReference type="ARBA" id="ARBA00012513"/>
    </source>
</evidence>
<keyword evidence="12" id="KW-1185">Reference proteome</keyword>
<dbReference type="Pfam" id="PF12330">
    <property type="entry name" value="Haspin_kinase"/>
    <property type="match status" value="1"/>
</dbReference>
<dbReference type="GO" id="GO:0005737">
    <property type="term" value="C:cytoplasm"/>
    <property type="evidence" value="ECO:0007669"/>
    <property type="project" value="TreeGrafter"/>
</dbReference>
<comment type="catalytic activity">
    <reaction evidence="8">
        <text>L-seryl-[protein] + ATP = O-phospho-L-seryl-[protein] + ADP + H(+)</text>
        <dbReference type="Rhea" id="RHEA:17989"/>
        <dbReference type="Rhea" id="RHEA-COMP:9863"/>
        <dbReference type="Rhea" id="RHEA-COMP:11604"/>
        <dbReference type="ChEBI" id="CHEBI:15378"/>
        <dbReference type="ChEBI" id="CHEBI:29999"/>
        <dbReference type="ChEBI" id="CHEBI:30616"/>
        <dbReference type="ChEBI" id="CHEBI:83421"/>
        <dbReference type="ChEBI" id="CHEBI:456216"/>
        <dbReference type="EC" id="2.7.11.1"/>
    </reaction>
</comment>
<feature type="compositionally biased region" description="Polar residues" evidence="9">
    <location>
        <begin position="121"/>
        <end position="130"/>
    </location>
</feature>
<name>A0A4Y7TP63_COPMI</name>
<dbReference type="SMART" id="SM01331">
    <property type="entry name" value="DUF3635"/>
    <property type="match status" value="1"/>
</dbReference>
<dbReference type="PANTHER" id="PTHR24419">
    <property type="entry name" value="INTERLEUKIN-1 RECEPTOR-ASSOCIATED KINASE"/>
    <property type="match status" value="1"/>
</dbReference>
<evidence type="ECO:0000256" key="9">
    <source>
        <dbReference type="SAM" id="MobiDB-lite"/>
    </source>
</evidence>
<dbReference type="Gene3D" id="3.30.200.20">
    <property type="entry name" value="Phosphorylase Kinase, domain 1"/>
    <property type="match status" value="1"/>
</dbReference>
<dbReference type="STRING" id="71717.A0A4Y7TP63"/>
<dbReference type="InterPro" id="IPR011009">
    <property type="entry name" value="Kinase-like_dom_sf"/>
</dbReference>
<protein>
    <recommendedName>
        <fullName evidence="1">non-specific serine/threonine protein kinase</fullName>
        <ecNumber evidence="1">2.7.11.1</ecNumber>
    </recommendedName>
</protein>
<dbReference type="OrthoDB" id="5327538at2759"/>